<evidence type="ECO:0000313" key="5">
    <source>
        <dbReference type="EMBL" id="KCW60606.1"/>
    </source>
</evidence>
<dbReference type="Pfam" id="PF03492">
    <property type="entry name" value="Methyltransf_7"/>
    <property type="match status" value="2"/>
</dbReference>
<dbReference type="AlphaFoldDB" id="A0A059B3X9"/>
<keyword evidence="2" id="KW-0808">Transferase</keyword>
<gene>
    <name evidence="5" type="ORF">EUGRSUZ_H03333</name>
</gene>
<protein>
    <submittedName>
        <fullName evidence="5">Uncharacterized protein</fullName>
    </submittedName>
</protein>
<dbReference type="SUPFAM" id="SSF53335">
    <property type="entry name" value="S-adenosyl-L-methionine-dependent methyltransferases"/>
    <property type="match status" value="1"/>
</dbReference>
<organism evidence="5">
    <name type="scientific">Eucalyptus grandis</name>
    <name type="common">Flooded gum</name>
    <dbReference type="NCBI Taxonomy" id="71139"/>
    <lineage>
        <taxon>Eukaryota</taxon>
        <taxon>Viridiplantae</taxon>
        <taxon>Streptophyta</taxon>
        <taxon>Embryophyta</taxon>
        <taxon>Tracheophyta</taxon>
        <taxon>Spermatophyta</taxon>
        <taxon>Magnoliopsida</taxon>
        <taxon>eudicotyledons</taxon>
        <taxon>Gunneridae</taxon>
        <taxon>Pentapetalae</taxon>
        <taxon>rosids</taxon>
        <taxon>malvids</taxon>
        <taxon>Myrtales</taxon>
        <taxon>Myrtaceae</taxon>
        <taxon>Myrtoideae</taxon>
        <taxon>Eucalypteae</taxon>
        <taxon>Eucalyptus</taxon>
    </lineage>
</organism>
<dbReference type="Gramene" id="KCW60606">
    <property type="protein sequence ID" value="KCW60606"/>
    <property type="gene ID" value="EUGRSUZ_H03333"/>
</dbReference>
<evidence type="ECO:0000256" key="1">
    <source>
        <dbReference type="ARBA" id="ARBA00022603"/>
    </source>
</evidence>
<dbReference type="GO" id="GO:0032259">
    <property type="term" value="P:methylation"/>
    <property type="evidence" value="ECO:0000318"/>
    <property type="project" value="GO_Central"/>
</dbReference>
<accession>A0A059B3X9</accession>
<dbReference type="STRING" id="71139.A0A059B3X9"/>
<dbReference type="InterPro" id="IPR029063">
    <property type="entry name" value="SAM-dependent_MTases_sf"/>
</dbReference>
<keyword evidence="4" id="KW-0460">Magnesium</keyword>
<dbReference type="InterPro" id="IPR005299">
    <property type="entry name" value="MeTrfase_7"/>
</dbReference>
<dbReference type="GO" id="GO:0008757">
    <property type="term" value="F:S-adenosylmethionine-dependent methyltransferase activity"/>
    <property type="evidence" value="ECO:0000318"/>
    <property type="project" value="GO_Central"/>
</dbReference>
<evidence type="ECO:0000256" key="2">
    <source>
        <dbReference type="ARBA" id="ARBA00022679"/>
    </source>
</evidence>
<dbReference type="Gene3D" id="1.10.1200.270">
    <property type="entry name" value="Methyltransferase, alpha-helical capping domain"/>
    <property type="match status" value="2"/>
</dbReference>
<proteinExistence type="predicted"/>
<reference evidence="5" key="1">
    <citation type="submission" date="2013-07" db="EMBL/GenBank/DDBJ databases">
        <title>The genome of Eucalyptus grandis.</title>
        <authorList>
            <person name="Schmutz J."/>
            <person name="Hayes R."/>
            <person name="Myburg A."/>
            <person name="Tuskan G."/>
            <person name="Grattapaglia D."/>
            <person name="Rokhsar D.S."/>
        </authorList>
    </citation>
    <scope>NUCLEOTIDE SEQUENCE</scope>
    <source>
        <tissue evidence="5">Leaf extractions</tissue>
    </source>
</reference>
<dbReference type="InParanoid" id="A0A059B3X9"/>
<evidence type="ECO:0000256" key="4">
    <source>
        <dbReference type="ARBA" id="ARBA00022842"/>
    </source>
</evidence>
<dbReference type="Gene3D" id="3.40.50.150">
    <property type="entry name" value="Vaccinia Virus protein VP39"/>
    <property type="match status" value="2"/>
</dbReference>
<name>A0A059B3X9_EUCGR</name>
<dbReference type="EMBL" id="KK198760">
    <property type="protein sequence ID" value="KCW60606.1"/>
    <property type="molecule type" value="Genomic_DNA"/>
</dbReference>
<dbReference type="PANTHER" id="PTHR31009">
    <property type="entry name" value="S-ADENOSYL-L-METHIONINE:CARBOXYL METHYLTRANSFERASE FAMILY PROTEIN"/>
    <property type="match status" value="1"/>
</dbReference>
<evidence type="ECO:0000256" key="3">
    <source>
        <dbReference type="ARBA" id="ARBA00022723"/>
    </source>
</evidence>
<dbReference type="InterPro" id="IPR042086">
    <property type="entry name" value="MeTrfase_capping"/>
</dbReference>
<sequence>MEVTQVPHMNGGMGETSYANNLLLQVYPLYVISMTKPMREATITALFSTAGTTFPVSLAVVDLRCSCGPNTLYAVYDFIDFVIDLCNVMNHKLPEFQVFLNDLPDNDFKLPEFQSLHFIHSSYNLQWLSQVPRGLEENKGNISMARLSPPKGCLDVLGGRMEELVLGSRMVLTPAGRRIDEPPSEDCCNFWDLLAIDLNKMVTKVTK</sequence>
<keyword evidence="3" id="KW-0479">Metal-binding</keyword>
<keyword evidence="1" id="KW-0489">Methyltransferase</keyword>
<dbReference type="GO" id="GO:0046872">
    <property type="term" value="F:metal ion binding"/>
    <property type="evidence" value="ECO:0007669"/>
    <property type="project" value="UniProtKB-KW"/>
</dbReference>